<dbReference type="EMBL" id="ABEXCJ040000003">
    <property type="protein sequence ID" value="ELR5217671.1"/>
    <property type="molecule type" value="Genomic_DNA"/>
</dbReference>
<gene>
    <name evidence="2" type="ORF">M0K77_002175</name>
    <name evidence="1" type="ORF">M0K77_RS10875</name>
</gene>
<reference evidence="2" key="1">
    <citation type="submission" date="2024-02" db="EMBL/GenBank/DDBJ databases">
        <authorList>
            <consortium name="Clinical and Environmental Microbiology Branch: Whole genome sequencing antimicrobial resistance pathogens in the healthcare setting"/>
        </authorList>
    </citation>
    <scope>NUCLEOTIDE SEQUENCE</scope>
    <source>
        <strain evidence="2">2020QW-00022</strain>
    </source>
</reference>
<name>A0A427HLH0_PRORE</name>
<organism evidence="2">
    <name type="scientific">Providencia rettgeri</name>
    <dbReference type="NCBI Taxonomy" id="587"/>
    <lineage>
        <taxon>Bacteria</taxon>
        <taxon>Pseudomonadati</taxon>
        <taxon>Pseudomonadota</taxon>
        <taxon>Gammaproteobacteria</taxon>
        <taxon>Enterobacterales</taxon>
        <taxon>Morganellaceae</taxon>
        <taxon>Providencia</taxon>
    </lineage>
</organism>
<comment type="caution">
    <text evidence="2">The sequence shown here is derived from an EMBL/GenBank/DDBJ whole genome shotgun (WGS) entry which is preliminary data.</text>
</comment>
<proteinExistence type="predicted"/>
<evidence type="ECO:0000313" key="1">
    <source>
        <dbReference type="EMBL" id="ELR5217671.1"/>
    </source>
</evidence>
<accession>A0A427HLH0</accession>
<dbReference type="AlphaFoldDB" id="A0A427HLH0"/>
<protein>
    <submittedName>
        <fullName evidence="2">Uncharacterized protein</fullName>
    </submittedName>
</protein>
<sequence>MIRLKMRVDDLKILTKGLVNYISKKFSNMIFKIKNCNNSFPFLTRKRPEYIVGQDEKILKKLSVKQYH</sequence>
<dbReference type="EMBL" id="ABEXCJ050000003">
    <property type="protein sequence ID" value="EMR4589858.1"/>
    <property type="molecule type" value="Genomic_DNA"/>
</dbReference>
<evidence type="ECO:0000313" key="2">
    <source>
        <dbReference type="EMBL" id="EMR4589858.1"/>
    </source>
</evidence>